<feature type="transmembrane region" description="Helical" evidence="1">
    <location>
        <begin position="159"/>
        <end position="180"/>
    </location>
</feature>
<name>A0A843VZ41_COLES</name>
<evidence type="ECO:0000313" key="3">
    <source>
        <dbReference type="Proteomes" id="UP000652761"/>
    </source>
</evidence>
<sequence length="662" mass="69885">MESWTLHALIWRFGASSGDLQQLEASLDIGGGFLDHGLEAITPQNPEESSFGGFLGLPKESFNNTFDPFGDLLRGNLPGCRRSRVVPLTMCLVVVLARVGRFALFLAPCVLSQMGGGAGRAVGAVSRTVVTFVVKCVALSACVVGAVPCLLWRVLPISCVVSAVGATVLHLAEFWCLWWHPVLVLEWFVFVPSGALVHYVALWVAPGACVAPCVVFYFLIVALSVVRQVLVMDCVWLGFPILFWIPPEVDVLSSTSAVVSVSVRFADVSGCLALPTSGVFSGFASMRSGGFRLAISVALVGLVRATPKELSTSSCVLCAVVVHPVSCRMSGLALSYGRVVVVTTGKSRCVGDPVMWHPGGRPSYWCRDHRARRDTRGGVAPVGRGLIVAHEAVAIRVSRPGCPLRQGSCRDAWPCCDRVVVTWFTAATRALSRSASPTRLACCGFPTRRDEIAMGLEGATRSGLPQVFSVVAVGVSACAPGQGCPPDLLVRNAAGWLAAFSDRSVPVSQAVPCVPALADGPSGGFRKGCRACLCLLGLTPIPACLCQRGLLRAAGVLGPASLSHCLALRWFRSHVGRWESAAGVHPTAVPVGSACGPSTLWRSEVAVPVSHVVAPVFRELLCLDGFASAYVDSAGFAGVVFGLTRVVVEAFTMFLLLCSTLQ</sequence>
<accession>A0A843VZ41</accession>
<dbReference type="EMBL" id="NMUH01002809">
    <property type="protein sequence ID" value="MQM02179.1"/>
    <property type="molecule type" value="Genomic_DNA"/>
</dbReference>
<dbReference type="Proteomes" id="UP000652761">
    <property type="component" value="Unassembled WGS sequence"/>
</dbReference>
<keyword evidence="3" id="KW-1185">Reference proteome</keyword>
<feature type="transmembrane region" description="Helical" evidence="1">
    <location>
        <begin position="229"/>
        <end position="246"/>
    </location>
</feature>
<dbReference type="AlphaFoldDB" id="A0A843VZ41"/>
<proteinExistence type="predicted"/>
<keyword evidence="1" id="KW-0472">Membrane</keyword>
<feature type="transmembrane region" description="Helical" evidence="1">
    <location>
        <begin position="200"/>
        <end position="222"/>
    </location>
</feature>
<feature type="transmembrane region" description="Helical" evidence="1">
    <location>
        <begin position="128"/>
        <end position="152"/>
    </location>
</feature>
<evidence type="ECO:0000256" key="1">
    <source>
        <dbReference type="SAM" id="Phobius"/>
    </source>
</evidence>
<reference evidence="2" key="1">
    <citation type="submission" date="2017-07" db="EMBL/GenBank/DDBJ databases">
        <title>Taro Niue Genome Assembly and Annotation.</title>
        <authorList>
            <person name="Atibalentja N."/>
            <person name="Keating K."/>
            <person name="Fields C.J."/>
        </authorList>
    </citation>
    <scope>NUCLEOTIDE SEQUENCE</scope>
    <source>
        <strain evidence="2">Niue_2</strain>
        <tissue evidence="2">Leaf</tissue>
    </source>
</reference>
<keyword evidence="1" id="KW-1133">Transmembrane helix</keyword>
<organism evidence="2 3">
    <name type="scientific">Colocasia esculenta</name>
    <name type="common">Wild taro</name>
    <name type="synonym">Arum esculentum</name>
    <dbReference type="NCBI Taxonomy" id="4460"/>
    <lineage>
        <taxon>Eukaryota</taxon>
        <taxon>Viridiplantae</taxon>
        <taxon>Streptophyta</taxon>
        <taxon>Embryophyta</taxon>
        <taxon>Tracheophyta</taxon>
        <taxon>Spermatophyta</taxon>
        <taxon>Magnoliopsida</taxon>
        <taxon>Liliopsida</taxon>
        <taxon>Araceae</taxon>
        <taxon>Aroideae</taxon>
        <taxon>Colocasieae</taxon>
        <taxon>Colocasia</taxon>
    </lineage>
</organism>
<protein>
    <submittedName>
        <fullName evidence="2">Uncharacterized protein</fullName>
    </submittedName>
</protein>
<keyword evidence="1" id="KW-0812">Transmembrane</keyword>
<comment type="caution">
    <text evidence="2">The sequence shown here is derived from an EMBL/GenBank/DDBJ whole genome shotgun (WGS) entry which is preliminary data.</text>
</comment>
<gene>
    <name evidence="2" type="ORF">Taro_034942</name>
</gene>
<evidence type="ECO:0000313" key="2">
    <source>
        <dbReference type="EMBL" id="MQM02179.1"/>
    </source>
</evidence>
<feature type="transmembrane region" description="Helical" evidence="1">
    <location>
        <begin position="85"/>
        <end position="108"/>
    </location>
</feature>